<evidence type="ECO:0000313" key="1">
    <source>
        <dbReference type="EMBL" id="KAL0387576.1"/>
    </source>
</evidence>
<evidence type="ECO:0008006" key="2">
    <source>
        <dbReference type="Google" id="ProtNLM"/>
    </source>
</evidence>
<proteinExistence type="predicted"/>
<comment type="caution">
    <text evidence="1">The sequence shown here is derived from an EMBL/GenBank/DDBJ whole genome shotgun (WGS) entry which is preliminary data.</text>
</comment>
<dbReference type="InterPro" id="IPR043502">
    <property type="entry name" value="DNA/RNA_pol_sf"/>
</dbReference>
<organism evidence="1">
    <name type="scientific">Sesamum radiatum</name>
    <name type="common">Black benniseed</name>
    <dbReference type="NCBI Taxonomy" id="300843"/>
    <lineage>
        <taxon>Eukaryota</taxon>
        <taxon>Viridiplantae</taxon>
        <taxon>Streptophyta</taxon>
        <taxon>Embryophyta</taxon>
        <taxon>Tracheophyta</taxon>
        <taxon>Spermatophyta</taxon>
        <taxon>Magnoliopsida</taxon>
        <taxon>eudicotyledons</taxon>
        <taxon>Gunneridae</taxon>
        <taxon>Pentapetalae</taxon>
        <taxon>asterids</taxon>
        <taxon>lamiids</taxon>
        <taxon>Lamiales</taxon>
        <taxon>Pedaliaceae</taxon>
        <taxon>Sesamum</taxon>
    </lineage>
</organism>
<protein>
    <recommendedName>
        <fullName evidence="2">Reverse transcriptase domain-containing protein</fullName>
    </recommendedName>
</protein>
<sequence length="137" mass="15766">MTNWNKSLRQGRDTPKVLPAIELLNIEPIPRDPGTTTRIGSQMNDTAREEVIQCLQCDIDIFAWTPQDKERIDPNVITHHLNIDPRVKPVKQRKMHFGPDKDKIIQAEIDKLRAVGHIEEMQFSEWLSNVILVPKPG</sequence>
<accession>A0AAW2S4Z1</accession>
<dbReference type="SUPFAM" id="SSF56672">
    <property type="entry name" value="DNA/RNA polymerases"/>
    <property type="match status" value="1"/>
</dbReference>
<name>A0AAW2S4Z1_SESRA</name>
<reference evidence="1" key="1">
    <citation type="submission" date="2020-06" db="EMBL/GenBank/DDBJ databases">
        <authorList>
            <person name="Li T."/>
            <person name="Hu X."/>
            <person name="Zhang T."/>
            <person name="Song X."/>
            <person name="Zhang H."/>
            <person name="Dai N."/>
            <person name="Sheng W."/>
            <person name="Hou X."/>
            <person name="Wei L."/>
        </authorList>
    </citation>
    <scope>NUCLEOTIDE SEQUENCE</scope>
    <source>
        <strain evidence="1">G02</strain>
        <tissue evidence="1">Leaf</tissue>
    </source>
</reference>
<dbReference type="AlphaFoldDB" id="A0AAW2S4Z1"/>
<dbReference type="EMBL" id="JACGWJ010000011">
    <property type="protein sequence ID" value="KAL0387576.1"/>
    <property type="molecule type" value="Genomic_DNA"/>
</dbReference>
<reference evidence="1" key="2">
    <citation type="journal article" date="2024" name="Plant">
        <title>Genomic evolution and insights into agronomic trait innovations of Sesamum species.</title>
        <authorList>
            <person name="Miao H."/>
            <person name="Wang L."/>
            <person name="Qu L."/>
            <person name="Liu H."/>
            <person name="Sun Y."/>
            <person name="Le M."/>
            <person name="Wang Q."/>
            <person name="Wei S."/>
            <person name="Zheng Y."/>
            <person name="Lin W."/>
            <person name="Duan Y."/>
            <person name="Cao H."/>
            <person name="Xiong S."/>
            <person name="Wang X."/>
            <person name="Wei L."/>
            <person name="Li C."/>
            <person name="Ma Q."/>
            <person name="Ju M."/>
            <person name="Zhao R."/>
            <person name="Li G."/>
            <person name="Mu C."/>
            <person name="Tian Q."/>
            <person name="Mei H."/>
            <person name="Zhang T."/>
            <person name="Gao T."/>
            <person name="Zhang H."/>
        </authorList>
    </citation>
    <scope>NUCLEOTIDE SEQUENCE</scope>
    <source>
        <strain evidence="1">G02</strain>
    </source>
</reference>
<gene>
    <name evidence="1" type="ORF">Sradi_2639400</name>
</gene>
<dbReference type="Gene3D" id="3.10.10.10">
    <property type="entry name" value="HIV Type 1 Reverse Transcriptase, subunit A, domain 1"/>
    <property type="match status" value="1"/>
</dbReference>